<dbReference type="EMBL" id="UINC01166378">
    <property type="protein sequence ID" value="SVD68300.1"/>
    <property type="molecule type" value="Genomic_DNA"/>
</dbReference>
<proteinExistence type="predicted"/>
<reference evidence="2" key="1">
    <citation type="submission" date="2018-05" db="EMBL/GenBank/DDBJ databases">
        <authorList>
            <person name="Lanie J.A."/>
            <person name="Ng W.-L."/>
            <person name="Kazmierczak K.M."/>
            <person name="Andrzejewski T.M."/>
            <person name="Davidsen T.M."/>
            <person name="Wayne K.J."/>
            <person name="Tettelin H."/>
            <person name="Glass J.I."/>
            <person name="Rusch D."/>
            <person name="Podicherti R."/>
            <person name="Tsui H.-C.T."/>
            <person name="Winkler M.E."/>
        </authorList>
    </citation>
    <scope>NUCLEOTIDE SEQUENCE</scope>
</reference>
<protein>
    <submittedName>
        <fullName evidence="2">Uncharacterized protein</fullName>
    </submittedName>
</protein>
<gene>
    <name evidence="2" type="ORF">METZ01_LOCUS421154</name>
</gene>
<organism evidence="2">
    <name type="scientific">marine metagenome</name>
    <dbReference type="NCBI Taxonomy" id="408172"/>
    <lineage>
        <taxon>unclassified sequences</taxon>
        <taxon>metagenomes</taxon>
        <taxon>ecological metagenomes</taxon>
    </lineage>
</organism>
<dbReference type="AlphaFoldDB" id="A0A382XBU3"/>
<name>A0A382XBU3_9ZZZZ</name>
<sequence>MKPEKKYLIVMDLDDADSDVREAESALREIEKEKETLEMWGFGSEIPSELRREINSRRKNVLLLKEEVKRIEEKLKNFDKEIKTDLKMPDELEELKNRLRLELDSDITDRVIDEWYEEYQDTSIEKDVEHWRNWALQNVS</sequence>
<accession>A0A382XBU3</accession>
<evidence type="ECO:0000313" key="2">
    <source>
        <dbReference type="EMBL" id="SVD68300.1"/>
    </source>
</evidence>
<evidence type="ECO:0000256" key="1">
    <source>
        <dbReference type="SAM" id="Coils"/>
    </source>
</evidence>
<keyword evidence="1" id="KW-0175">Coiled coil</keyword>
<feature type="coiled-coil region" evidence="1">
    <location>
        <begin position="13"/>
        <end position="81"/>
    </location>
</feature>